<dbReference type="GO" id="GO:0006529">
    <property type="term" value="P:asparagine biosynthetic process"/>
    <property type="evidence" value="ECO:0007669"/>
    <property type="project" value="UniProtKB-KW"/>
</dbReference>
<dbReference type="InterPro" id="IPR033738">
    <property type="entry name" value="AsnB_N"/>
</dbReference>
<dbReference type="InterPro" id="IPR029055">
    <property type="entry name" value="Ntn_hydrolases_N"/>
</dbReference>
<dbReference type="SUPFAM" id="SSF52402">
    <property type="entry name" value="Adenine nucleotide alpha hydrolases-like"/>
    <property type="match status" value="1"/>
</dbReference>
<sequence>MCGLIAVRALSAVADLQQRASRALASLARRGPDGEGLLMVETAPPTLLGHRRLAILDTSSCARQPMRCPVSGTVLVFNGAIYNFVELRDELRALGCVFVTDGDTEVMLHGWRIWGEGLFSRCNGMWALVIWDASSGDLVYSRDRLGVKPLYLHHDGQQLVLASEISAIAQMIGGYPAPNPDKLFDFLLTGFSEQGTATFFQGVRSVPPGVVGRMTRAGRFSQTPYHHWPEPGNFQPLSSLELRELVQDAVQLRLRADVPVASLLSGGLDSSIITQVALSACRQPRRRFDAAFTYGYRDVEQVMFDESARASLFMAERGHGDRHHVLRFAPIPSADELMNLVTVQGEPFSTPSVLASFRTYRAIADHGVKVVLSGEGADELFGGYSARYHSLAARDALWSGQLMQLIQRLRQRTFPVSLLFNRLAWDLPSALLGPLLRRHRPSVGVMSAELWESQHQRLELIRERMSSPLERRMREDQLDNLLPMALRMADRNSMSAGIELRSPFMDYRLVERAFRTPAQERIGVGLSKALLRDAFKGELPDRLVAAPKNTGFGHAEQFLVAQLPWYELLQDLPSQLNDLIDLQALRSHLARPPCHSTLWQALSVALWYRSIYA</sequence>
<evidence type="ECO:0000256" key="5">
    <source>
        <dbReference type="ARBA" id="ARBA00022840"/>
    </source>
</evidence>
<proteinExistence type="inferred from homology"/>
<evidence type="ECO:0000256" key="3">
    <source>
        <dbReference type="ARBA" id="ARBA00012737"/>
    </source>
</evidence>
<dbReference type="CDD" id="cd00712">
    <property type="entry name" value="AsnB"/>
    <property type="match status" value="1"/>
</dbReference>
<keyword evidence="8" id="KW-0028">Amino-acid biosynthesis</keyword>
<evidence type="ECO:0000256" key="6">
    <source>
        <dbReference type="ARBA" id="ARBA00022962"/>
    </source>
</evidence>
<feature type="binding site" evidence="9">
    <location>
        <position position="263"/>
    </location>
    <ligand>
        <name>ATP</name>
        <dbReference type="ChEBI" id="CHEBI:30616"/>
    </ligand>
</feature>
<dbReference type="InterPro" id="IPR001962">
    <property type="entry name" value="Asn_synthase"/>
</dbReference>
<dbReference type="RefSeq" id="WP_186688219.1">
    <property type="nucleotide sequence ID" value="NZ_CP077093.1"/>
</dbReference>
<dbReference type="Gene3D" id="3.60.20.10">
    <property type="entry name" value="Glutamine Phosphoribosylpyrophosphate, subunit 1, domain 1"/>
    <property type="match status" value="1"/>
</dbReference>
<gene>
    <name evidence="12" type="primary">asnB</name>
    <name evidence="12" type="ORF">HU752_020210</name>
</gene>
<dbReference type="GO" id="GO:0005829">
    <property type="term" value="C:cytosol"/>
    <property type="evidence" value="ECO:0007669"/>
    <property type="project" value="TreeGrafter"/>
</dbReference>
<keyword evidence="5 9" id="KW-0067">ATP-binding</keyword>
<dbReference type="Pfam" id="PF13537">
    <property type="entry name" value="GATase_7"/>
    <property type="match status" value="1"/>
</dbReference>
<evidence type="ECO:0000256" key="9">
    <source>
        <dbReference type="PIRSR" id="PIRSR001589-2"/>
    </source>
</evidence>
<dbReference type="InterPro" id="IPR051786">
    <property type="entry name" value="ASN_synthetase/amidase"/>
</dbReference>
<accession>A0A9E6PGT0</accession>
<evidence type="ECO:0000256" key="10">
    <source>
        <dbReference type="PIRSR" id="PIRSR001589-3"/>
    </source>
</evidence>
<dbReference type="NCBIfam" id="TIGR01536">
    <property type="entry name" value="asn_synth_AEB"/>
    <property type="match status" value="1"/>
</dbReference>
<dbReference type="AlphaFoldDB" id="A0A9E6PGT0"/>
<keyword evidence="12" id="KW-0436">Ligase</keyword>
<feature type="active site" description="For GATase activity" evidence="8">
    <location>
        <position position="2"/>
    </location>
</feature>
<keyword evidence="8" id="KW-0061">Asparagine biosynthesis</keyword>
<evidence type="ECO:0000313" key="13">
    <source>
        <dbReference type="Proteomes" id="UP000634530"/>
    </source>
</evidence>
<protein>
    <recommendedName>
        <fullName evidence="3">asparagine synthase (glutamine-hydrolyzing)</fullName>
        <ecNumber evidence="3">6.3.5.4</ecNumber>
    </recommendedName>
</protein>
<evidence type="ECO:0000256" key="7">
    <source>
        <dbReference type="ARBA" id="ARBA00048741"/>
    </source>
</evidence>
<dbReference type="GO" id="GO:0004066">
    <property type="term" value="F:asparagine synthase (glutamine-hydrolyzing) activity"/>
    <property type="evidence" value="ECO:0007669"/>
    <property type="project" value="UniProtKB-EC"/>
</dbReference>
<dbReference type="SUPFAM" id="SSF56235">
    <property type="entry name" value="N-terminal nucleophile aminohydrolases (Ntn hydrolases)"/>
    <property type="match status" value="1"/>
</dbReference>
<keyword evidence="4 9" id="KW-0547">Nucleotide-binding</keyword>
<dbReference type="InterPro" id="IPR017932">
    <property type="entry name" value="GATase_2_dom"/>
</dbReference>
<comment type="catalytic activity">
    <reaction evidence="7">
        <text>L-aspartate + L-glutamine + ATP + H2O = L-asparagine + L-glutamate + AMP + diphosphate + H(+)</text>
        <dbReference type="Rhea" id="RHEA:12228"/>
        <dbReference type="ChEBI" id="CHEBI:15377"/>
        <dbReference type="ChEBI" id="CHEBI:15378"/>
        <dbReference type="ChEBI" id="CHEBI:29985"/>
        <dbReference type="ChEBI" id="CHEBI:29991"/>
        <dbReference type="ChEBI" id="CHEBI:30616"/>
        <dbReference type="ChEBI" id="CHEBI:33019"/>
        <dbReference type="ChEBI" id="CHEBI:58048"/>
        <dbReference type="ChEBI" id="CHEBI:58359"/>
        <dbReference type="ChEBI" id="CHEBI:456215"/>
        <dbReference type="EC" id="6.3.5.4"/>
    </reaction>
</comment>
<name>A0A9E6PGT0_9PSED</name>
<feature type="domain" description="Glutamine amidotransferase type-2" evidence="11">
    <location>
        <begin position="2"/>
        <end position="217"/>
    </location>
</feature>
<keyword evidence="13" id="KW-1185">Reference proteome</keyword>
<evidence type="ECO:0000313" key="12">
    <source>
        <dbReference type="EMBL" id="QXI26271.1"/>
    </source>
</evidence>
<dbReference type="InterPro" id="IPR014729">
    <property type="entry name" value="Rossmann-like_a/b/a_fold"/>
</dbReference>
<evidence type="ECO:0000256" key="8">
    <source>
        <dbReference type="PIRSR" id="PIRSR001589-1"/>
    </source>
</evidence>
<organism evidence="12 13">
    <name type="scientific">Pseudomonas vanderleydeniana</name>
    <dbReference type="NCBI Taxonomy" id="2745495"/>
    <lineage>
        <taxon>Bacteria</taxon>
        <taxon>Pseudomonadati</taxon>
        <taxon>Pseudomonadota</taxon>
        <taxon>Gammaproteobacteria</taxon>
        <taxon>Pseudomonadales</taxon>
        <taxon>Pseudomonadaceae</taxon>
        <taxon>Pseudomonas</taxon>
    </lineage>
</organism>
<evidence type="ECO:0000256" key="4">
    <source>
        <dbReference type="ARBA" id="ARBA00022741"/>
    </source>
</evidence>
<dbReference type="PANTHER" id="PTHR43284:SF1">
    <property type="entry name" value="ASPARAGINE SYNTHETASE"/>
    <property type="match status" value="1"/>
</dbReference>
<dbReference type="EMBL" id="CP077093">
    <property type="protein sequence ID" value="QXI26271.1"/>
    <property type="molecule type" value="Genomic_DNA"/>
</dbReference>
<feature type="site" description="Important for beta-aspartyl-AMP intermediate formation" evidence="10">
    <location>
        <position position="375"/>
    </location>
</feature>
<dbReference type="Pfam" id="PF00733">
    <property type="entry name" value="Asn_synthase"/>
    <property type="match status" value="1"/>
</dbReference>
<keyword evidence="6 8" id="KW-0315">Glutamine amidotransferase</keyword>
<dbReference type="GO" id="GO:0005524">
    <property type="term" value="F:ATP binding"/>
    <property type="evidence" value="ECO:0007669"/>
    <property type="project" value="UniProtKB-KW"/>
</dbReference>
<feature type="binding site" evidence="9">
    <location>
        <begin position="373"/>
        <end position="374"/>
    </location>
    <ligand>
        <name>ATP</name>
        <dbReference type="ChEBI" id="CHEBI:30616"/>
    </ligand>
</feature>
<comment type="similarity">
    <text evidence="2">Belongs to the asparagine synthetase family.</text>
</comment>
<dbReference type="Proteomes" id="UP000634530">
    <property type="component" value="Chromosome"/>
</dbReference>
<dbReference type="PANTHER" id="PTHR43284">
    <property type="entry name" value="ASPARAGINE SYNTHETASE (GLUTAMINE-HYDROLYZING)"/>
    <property type="match status" value="1"/>
</dbReference>
<evidence type="ECO:0000256" key="2">
    <source>
        <dbReference type="ARBA" id="ARBA00005752"/>
    </source>
</evidence>
<reference evidence="12 13" key="1">
    <citation type="journal article" date="2020" name="Microorganisms">
        <title>Reliable Identification of Environmental Pseudomonas Isolates Using the rpoD Gene.</title>
        <authorList>
            <consortium name="The Broad Institute Genome Sequencing Platform"/>
            <person name="Girard L."/>
            <person name="Lood C."/>
            <person name="Rokni-Zadeh H."/>
            <person name="van Noort V."/>
            <person name="Lavigne R."/>
            <person name="De Mot R."/>
        </authorList>
    </citation>
    <scope>NUCLEOTIDE SEQUENCE [LARGE SCALE GENOMIC DNA]</scope>
    <source>
        <strain evidence="12 13">RW8P3</strain>
    </source>
</reference>
<dbReference type="InterPro" id="IPR006426">
    <property type="entry name" value="Asn_synth_AEB"/>
</dbReference>
<dbReference type="KEGG" id="pvw:HU752_020210"/>
<evidence type="ECO:0000259" key="11">
    <source>
        <dbReference type="PROSITE" id="PS51278"/>
    </source>
</evidence>
<evidence type="ECO:0000256" key="1">
    <source>
        <dbReference type="ARBA" id="ARBA00005187"/>
    </source>
</evidence>
<feature type="binding site" evidence="9">
    <location>
        <position position="103"/>
    </location>
    <ligand>
        <name>L-glutamine</name>
        <dbReference type="ChEBI" id="CHEBI:58359"/>
    </ligand>
</feature>
<comment type="pathway">
    <text evidence="1">Amino-acid biosynthesis; L-asparagine biosynthesis; L-asparagine from L-aspartate (L-Gln route): step 1/1.</text>
</comment>
<reference evidence="12 13" key="2">
    <citation type="journal article" date="2021" name="Microorganisms">
        <title>The Ever-Expanding Pseudomonas Genus: Description of 43 New Species and Partition of the Pseudomonas putida Group.</title>
        <authorList>
            <person name="Girard L."/>
            <person name="Lood C."/>
            <person name="Hofte M."/>
            <person name="Vandamme P."/>
            <person name="Rokni-Zadeh H."/>
            <person name="van Noort V."/>
            <person name="Lavigne R."/>
            <person name="De Mot R."/>
        </authorList>
    </citation>
    <scope>NUCLEOTIDE SEQUENCE [LARGE SCALE GENOMIC DNA]</scope>
    <source>
        <strain evidence="12 13">RW8P3</strain>
    </source>
</reference>
<dbReference type="PIRSF" id="PIRSF001589">
    <property type="entry name" value="Asn_synthetase_glu-h"/>
    <property type="match status" value="1"/>
</dbReference>
<dbReference type="EC" id="6.3.5.4" evidence="3"/>
<dbReference type="PROSITE" id="PS51278">
    <property type="entry name" value="GATASE_TYPE_2"/>
    <property type="match status" value="1"/>
</dbReference>
<dbReference type="CDD" id="cd01991">
    <property type="entry name" value="Asn_synthase_B_C"/>
    <property type="match status" value="1"/>
</dbReference>
<dbReference type="Gene3D" id="3.40.50.620">
    <property type="entry name" value="HUPs"/>
    <property type="match status" value="2"/>
</dbReference>